<comment type="catalytic activity">
    <reaction evidence="11">
        <text>citrate = D-threo-isocitrate</text>
        <dbReference type="Rhea" id="RHEA:10336"/>
        <dbReference type="ChEBI" id="CHEBI:15562"/>
        <dbReference type="ChEBI" id="CHEBI:16947"/>
        <dbReference type="EC" id="4.2.1.3"/>
    </reaction>
</comment>
<dbReference type="Proteomes" id="UP000271797">
    <property type="component" value="Chromosome"/>
</dbReference>
<dbReference type="EC" id="4.2.1.3" evidence="6"/>
<dbReference type="EMBL" id="LR134238">
    <property type="protein sequence ID" value="VED12502.1"/>
    <property type="molecule type" value="Genomic_DNA"/>
</dbReference>
<dbReference type="FunFam" id="3.30.1330.120:FF:000001">
    <property type="entry name" value="2-methylcitrate dehydratase"/>
    <property type="match status" value="1"/>
</dbReference>
<evidence type="ECO:0000256" key="1">
    <source>
        <dbReference type="ARBA" id="ARBA00000096"/>
    </source>
</evidence>
<evidence type="ECO:0000256" key="3">
    <source>
        <dbReference type="ARBA" id="ARBA00005026"/>
    </source>
</evidence>
<dbReference type="InterPro" id="IPR012705">
    <property type="entry name" value="2Me_IsoCit_deHydtase_PrpD"/>
</dbReference>
<dbReference type="InterPro" id="IPR045336">
    <property type="entry name" value="MmgE_PrpD_N"/>
</dbReference>
<feature type="domain" description="MmgE/PrpD C-terminal" evidence="13">
    <location>
        <begin position="287"/>
        <end position="448"/>
    </location>
</feature>
<evidence type="ECO:0000256" key="11">
    <source>
        <dbReference type="ARBA" id="ARBA00023501"/>
    </source>
</evidence>
<dbReference type="InterPro" id="IPR042188">
    <property type="entry name" value="MmgE/PrpD_sf_2"/>
</dbReference>
<dbReference type="Pfam" id="PF03972">
    <property type="entry name" value="MmgE_PrpD_N"/>
    <property type="match status" value="1"/>
</dbReference>
<dbReference type="Pfam" id="PF19305">
    <property type="entry name" value="MmgE_PrpD_C"/>
    <property type="match status" value="1"/>
</dbReference>
<dbReference type="UniPathway" id="UPA00946"/>
<dbReference type="Gene3D" id="3.30.1330.120">
    <property type="entry name" value="2-methylcitrate dehydratase PrpD"/>
    <property type="match status" value="1"/>
</dbReference>
<comment type="subunit">
    <text evidence="5">Monomer.</text>
</comment>
<evidence type="ECO:0000256" key="8">
    <source>
        <dbReference type="ARBA" id="ARBA00017240"/>
    </source>
</evidence>
<dbReference type="Gene3D" id="1.10.4100.10">
    <property type="entry name" value="2-methylcitrate dehydratase PrpD"/>
    <property type="match status" value="1"/>
</dbReference>
<dbReference type="FunFam" id="1.10.4100.10:FF:000001">
    <property type="entry name" value="2-methylcitrate dehydratase"/>
    <property type="match status" value="1"/>
</dbReference>
<reference evidence="14 15" key="1">
    <citation type="submission" date="2018-12" db="EMBL/GenBank/DDBJ databases">
        <authorList>
            <consortium name="Pathogen Informatics"/>
        </authorList>
    </citation>
    <scope>NUCLEOTIDE SEQUENCE [LARGE SCALE GENOMIC DNA]</scope>
    <source>
        <strain evidence="14 15">NCTC9044</strain>
    </source>
</reference>
<dbReference type="GO" id="GO:0003994">
    <property type="term" value="F:aconitate hydratase activity"/>
    <property type="evidence" value="ECO:0007669"/>
    <property type="project" value="UniProtKB-EC"/>
</dbReference>
<dbReference type="SUPFAM" id="SSF103378">
    <property type="entry name" value="2-methylcitrate dehydratase PrpD"/>
    <property type="match status" value="1"/>
</dbReference>
<proteinExistence type="inferred from homology"/>
<evidence type="ECO:0000259" key="12">
    <source>
        <dbReference type="Pfam" id="PF03972"/>
    </source>
</evidence>
<sequence>MSAQINNIRPEFDREIVDIVDYVMNYEISSKVAYDTAHYCLLDTLGCGLEALEYPACKKLLGPIVPGTVVPNGVRVPGTQFQLDPVQAAFNIGAMIRWLDFNDTWLAAEWGHPSDNLGGILATADWLSRNAVASGKAPLTMKQVLTAMIKAHEIQGCIALENSFNRVGLDHVLLVKVASTAVVAEMLGLTREEILNAVSLAWVDGQSLRTYRHAPNTGTRKSWAAGDATSRAVRLALMAKTGEMGYPSALTAPVWGFYDVSFKGESFRFQRPYGSYVMENVLFKISFPAEFHSQTAVEAAMTLYEQMQAAGKTAADIEKVTIRTHEACIRIIDKKGPLNNPADRDHCIQYMVAIPLLFGRLTAADYEDNVAQDKRIDALREKINCFEDPAFTADYHDPEKRAIANAITLEFTDGTRFEEVVVEYPIGHARRRQDGIPKLVDKFKSISRASSRLANSSAFWRFLSTELAWNRCRSMSISTCTSFKQTAVRRKFNRRALCLLANFISVRLTNRRSSGPSRPGVLTGRRPLRKRSITAIRRLPVGFVKAEPTCVTTLSTAGWRNSQRRWR</sequence>
<keyword evidence="10 14" id="KW-0456">Lyase</keyword>
<comment type="similarity">
    <text evidence="4">Belongs to the PrpD family.</text>
</comment>
<dbReference type="NCBIfam" id="NF006943">
    <property type="entry name" value="PRK09425.1"/>
    <property type="match status" value="1"/>
</dbReference>
<name>A0A447XAK4_ECOLX</name>
<evidence type="ECO:0000256" key="2">
    <source>
        <dbReference type="ARBA" id="ARBA00004717"/>
    </source>
</evidence>
<evidence type="ECO:0000313" key="15">
    <source>
        <dbReference type="Proteomes" id="UP000271797"/>
    </source>
</evidence>
<dbReference type="InterPro" id="IPR045337">
    <property type="entry name" value="MmgE_PrpD_C"/>
</dbReference>
<dbReference type="NCBIfam" id="TIGR02330">
    <property type="entry name" value="prpD"/>
    <property type="match status" value="1"/>
</dbReference>
<dbReference type="GO" id="GO:0051537">
    <property type="term" value="F:2 iron, 2 sulfur cluster binding"/>
    <property type="evidence" value="ECO:0007669"/>
    <property type="project" value="InterPro"/>
</dbReference>
<dbReference type="EC" id="4.2.1.79" evidence="7"/>
<evidence type="ECO:0000256" key="6">
    <source>
        <dbReference type="ARBA" id="ARBA00012926"/>
    </source>
</evidence>
<evidence type="ECO:0000256" key="7">
    <source>
        <dbReference type="ARBA" id="ARBA00013124"/>
    </source>
</evidence>
<dbReference type="PANTHER" id="PTHR16943">
    <property type="entry name" value="2-METHYLCITRATE DEHYDRATASE-RELATED"/>
    <property type="match status" value="1"/>
</dbReference>
<comment type="pathway">
    <text evidence="3">Organic acid metabolism; propanoate degradation.</text>
</comment>
<accession>A0A447XAK4</accession>
<evidence type="ECO:0000256" key="4">
    <source>
        <dbReference type="ARBA" id="ARBA00006174"/>
    </source>
</evidence>
<dbReference type="GO" id="GO:0047547">
    <property type="term" value="F:2-methylcitrate dehydratase activity"/>
    <property type="evidence" value="ECO:0007669"/>
    <property type="project" value="UniProtKB-EC"/>
</dbReference>
<organism evidence="14 15">
    <name type="scientific">Escherichia coli</name>
    <dbReference type="NCBI Taxonomy" id="562"/>
    <lineage>
        <taxon>Bacteria</taxon>
        <taxon>Pseudomonadati</taxon>
        <taxon>Pseudomonadota</taxon>
        <taxon>Gammaproteobacteria</taxon>
        <taxon>Enterobacterales</taxon>
        <taxon>Enterobacteriaceae</taxon>
        <taxon>Escherichia</taxon>
    </lineage>
</organism>
<gene>
    <name evidence="14" type="primary">prpD</name>
    <name evidence="14" type="ORF">NCTC9044_03443</name>
</gene>
<evidence type="ECO:0000259" key="13">
    <source>
        <dbReference type="Pfam" id="PF19305"/>
    </source>
</evidence>
<evidence type="ECO:0000256" key="5">
    <source>
        <dbReference type="ARBA" id="ARBA00011245"/>
    </source>
</evidence>
<dbReference type="PANTHER" id="PTHR16943:SF8">
    <property type="entry name" value="2-METHYLCITRATE DEHYDRATASE"/>
    <property type="match status" value="1"/>
</dbReference>
<comment type="catalytic activity">
    <reaction evidence="1">
        <text>(2S,3S)-2-methylcitrate = 2-methyl-cis-aconitate + H2O</text>
        <dbReference type="Rhea" id="RHEA:17725"/>
        <dbReference type="ChEBI" id="CHEBI:15377"/>
        <dbReference type="ChEBI" id="CHEBI:57872"/>
        <dbReference type="ChEBI" id="CHEBI:58853"/>
        <dbReference type="EC" id="4.2.1.79"/>
    </reaction>
</comment>
<dbReference type="AlphaFoldDB" id="A0A447XAK4"/>
<evidence type="ECO:0000256" key="9">
    <source>
        <dbReference type="ARBA" id="ARBA00022532"/>
    </source>
</evidence>
<comment type="pathway">
    <text evidence="2">Carbohydrate metabolism; tricarboxylic acid cycle; isocitrate from oxaloacetate: step 2/2.</text>
</comment>
<dbReference type="InterPro" id="IPR042183">
    <property type="entry name" value="MmgE/PrpD_sf_1"/>
</dbReference>
<feature type="domain" description="MmgE/PrpD N-terminal" evidence="12">
    <location>
        <begin position="18"/>
        <end position="270"/>
    </location>
</feature>
<evidence type="ECO:0000313" key="14">
    <source>
        <dbReference type="EMBL" id="VED12502.1"/>
    </source>
</evidence>
<dbReference type="InterPro" id="IPR036148">
    <property type="entry name" value="MmgE/PrpD_sf"/>
</dbReference>
<dbReference type="GO" id="GO:0019679">
    <property type="term" value="P:propionate metabolic process, methylcitrate cycle"/>
    <property type="evidence" value="ECO:0007669"/>
    <property type="project" value="InterPro"/>
</dbReference>
<keyword evidence="9" id="KW-0816">Tricarboxylic acid cycle</keyword>
<evidence type="ECO:0000256" key="10">
    <source>
        <dbReference type="ARBA" id="ARBA00023239"/>
    </source>
</evidence>
<dbReference type="GO" id="GO:0006099">
    <property type="term" value="P:tricarboxylic acid cycle"/>
    <property type="evidence" value="ECO:0007669"/>
    <property type="project" value="UniProtKB-KW"/>
</dbReference>
<protein>
    <recommendedName>
        <fullName evidence="8">2-methylcitrate dehydratase</fullName>
        <ecNumber evidence="6">4.2.1.3</ecNumber>
        <ecNumber evidence="7">4.2.1.79</ecNumber>
    </recommendedName>
</protein>
<dbReference type="InterPro" id="IPR005656">
    <property type="entry name" value="MmgE_PrpD"/>
</dbReference>